<sequence>MIGSSQPVAGHLPNPYRRKGATGRPPTRGGKLMNTRARPDERAGCDGGRGARRDR</sequence>
<evidence type="ECO:0000313" key="3">
    <source>
        <dbReference type="Proteomes" id="UP000035763"/>
    </source>
</evidence>
<keyword evidence="3" id="KW-1185">Reference proteome</keyword>
<reference evidence="2 3" key="1">
    <citation type="journal article" date="2013" name="ISME J.">
        <title>A metabolic model for members of the genus Tetrasphaera involved in enhanced biological phosphorus removal.</title>
        <authorList>
            <person name="Kristiansen R."/>
            <person name="Nguyen H.T.T."/>
            <person name="Saunders A.M."/>
            <person name="Nielsen J.L."/>
            <person name="Wimmer R."/>
            <person name="Le V.Q."/>
            <person name="McIlroy S.J."/>
            <person name="Petrovski S."/>
            <person name="Seviour R.J."/>
            <person name="Calteau A."/>
            <person name="Nielsen K.L."/>
            <person name="Nielsen P.H."/>
        </authorList>
    </citation>
    <scope>NUCLEOTIDE SEQUENCE [LARGE SCALE GENOMIC DNA]</scope>
    <source>
        <strain evidence="2 3">Ben110</strain>
    </source>
</reference>
<gene>
    <name evidence="2" type="ORF">BN11_780009</name>
</gene>
<name>W6K4S5_9MICO</name>
<feature type="compositionally biased region" description="Basic and acidic residues" evidence="1">
    <location>
        <begin position="37"/>
        <end position="55"/>
    </location>
</feature>
<dbReference type="Proteomes" id="UP000035763">
    <property type="component" value="Unassembled WGS sequence"/>
</dbReference>
<dbReference type="AlphaFoldDB" id="W6K4S5"/>
<organism evidence="2 3">
    <name type="scientific">Nostocoides australiense Ben110</name>
    <dbReference type="NCBI Taxonomy" id="1193182"/>
    <lineage>
        <taxon>Bacteria</taxon>
        <taxon>Bacillati</taxon>
        <taxon>Actinomycetota</taxon>
        <taxon>Actinomycetes</taxon>
        <taxon>Micrococcales</taxon>
        <taxon>Intrasporangiaceae</taxon>
        <taxon>Nostocoides</taxon>
    </lineage>
</organism>
<proteinExistence type="predicted"/>
<protein>
    <submittedName>
        <fullName evidence="2">Uncharacterized protein</fullName>
    </submittedName>
</protein>
<comment type="caution">
    <text evidence="2">The sequence shown here is derived from an EMBL/GenBank/DDBJ whole genome shotgun (WGS) entry which is preliminary data.</text>
</comment>
<evidence type="ECO:0000256" key="1">
    <source>
        <dbReference type="SAM" id="MobiDB-lite"/>
    </source>
</evidence>
<accession>W6K4S5</accession>
<dbReference type="EMBL" id="CAJA01000505">
    <property type="protein sequence ID" value="CCH75524.1"/>
    <property type="molecule type" value="Genomic_DNA"/>
</dbReference>
<feature type="region of interest" description="Disordered" evidence="1">
    <location>
        <begin position="1"/>
        <end position="55"/>
    </location>
</feature>
<evidence type="ECO:0000313" key="2">
    <source>
        <dbReference type="EMBL" id="CCH75524.1"/>
    </source>
</evidence>